<evidence type="ECO:0000256" key="6">
    <source>
        <dbReference type="ARBA" id="ARBA00023315"/>
    </source>
</evidence>
<evidence type="ECO:0000256" key="1">
    <source>
        <dbReference type="ARBA" id="ARBA00004141"/>
    </source>
</evidence>
<dbReference type="OrthoDB" id="331948at2759"/>
<accession>A0A2B4STL7</accession>
<dbReference type="GO" id="GO:0006612">
    <property type="term" value="P:protein targeting to membrane"/>
    <property type="evidence" value="ECO:0007669"/>
    <property type="project" value="TreeGrafter"/>
</dbReference>
<evidence type="ECO:0000259" key="8">
    <source>
        <dbReference type="Pfam" id="PF01529"/>
    </source>
</evidence>
<dbReference type="InterPro" id="IPR039859">
    <property type="entry name" value="PFA4/ZDH16/20/ERF2-like"/>
</dbReference>
<dbReference type="EC" id="2.3.1.225" evidence="7"/>
<comment type="similarity">
    <text evidence="7">Belongs to the DHHC palmitoyltransferase family.</text>
</comment>
<comment type="catalytic activity">
    <reaction evidence="7">
        <text>L-cysteinyl-[protein] + hexadecanoyl-CoA = S-hexadecanoyl-L-cysteinyl-[protein] + CoA</text>
        <dbReference type="Rhea" id="RHEA:36683"/>
        <dbReference type="Rhea" id="RHEA-COMP:10131"/>
        <dbReference type="Rhea" id="RHEA-COMP:11032"/>
        <dbReference type="ChEBI" id="CHEBI:29950"/>
        <dbReference type="ChEBI" id="CHEBI:57287"/>
        <dbReference type="ChEBI" id="CHEBI:57379"/>
        <dbReference type="ChEBI" id="CHEBI:74151"/>
        <dbReference type="EC" id="2.3.1.225"/>
    </reaction>
</comment>
<keyword evidence="6 7" id="KW-0012">Acyltransferase</keyword>
<dbReference type="PANTHER" id="PTHR22883">
    <property type="entry name" value="ZINC FINGER DHHC DOMAIN CONTAINING PROTEIN"/>
    <property type="match status" value="1"/>
</dbReference>
<evidence type="ECO:0000256" key="2">
    <source>
        <dbReference type="ARBA" id="ARBA00022679"/>
    </source>
</evidence>
<feature type="transmembrane region" description="Helical" evidence="7">
    <location>
        <begin position="68"/>
        <end position="94"/>
    </location>
</feature>
<evidence type="ECO:0000256" key="3">
    <source>
        <dbReference type="ARBA" id="ARBA00022692"/>
    </source>
</evidence>
<keyword evidence="5 7" id="KW-0472">Membrane</keyword>
<keyword evidence="4 7" id="KW-1133">Transmembrane helix</keyword>
<gene>
    <name evidence="9" type="primary">PAT17</name>
    <name evidence="9" type="ORF">AWC38_SpisGene3279</name>
</gene>
<dbReference type="EMBL" id="LSMT01000030">
    <property type="protein sequence ID" value="PFX31902.1"/>
    <property type="molecule type" value="Genomic_DNA"/>
</dbReference>
<protein>
    <recommendedName>
        <fullName evidence="7">Palmitoyltransferase</fullName>
        <ecNumber evidence="7">2.3.1.225</ecNumber>
    </recommendedName>
</protein>
<evidence type="ECO:0000313" key="10">
    <source>
        <dbReference type="Proteomes" id="UP000225706"/>
    </source>
</evidence>
<dbReference type="Pfam" id="PF01529">
    <property type="entry name" value="DHHC"/>
    <property type="match status" value="1"/>
</dbReference>
<feature type="domain" description="Palmitoyltransferase DHHC" evidence="8">
    <location>
        <begin position="22"/>
        <end position="168"/>
    </location>
</feature>
<dbReference type="GO" id="GO:0005794">
    <property type="term" value="C:Golgi apparatus"/>
    <property type="evidence" value="ECO:0007669"/>
    <property type="project" value="TreeGrafter"/>
</dbReference>
<dbReference type="PANTHER" id="PTHR22883:SF483">
    <property type="entry name" value="PALMITOYLTRANSFERASE"/>
    <property type="match status" value="1"/>
</dbReference>
<dbReference type="GO" id="GO:0019706">
    <property type="term" value="F:protein-cysteine S-palmitoyltransferase activity"/>
    <property type="evidence" value="ECO:0007669"/>
    <property type="project" value="UniProtKB-EC"/>
</dbReference>
<proteinExistence type="inferred from homology"/>
<evidence type="ECO:0000256" key="4">
    <source>
        <dbReference type="ARBA" id="ARBA00022989"/>
    </source>
</evidence>
<keyword evidence="2 7" id="KW-0808">Transferase</keyword>
<dbReference type="Proteomes" id="UP000225706">
    <property type="component" value="Unassembled WGS sequence"/>
</dbReference>
<sequence>MITVTNHAEYMNDYNPDGVYYTTQGCNTCKFIKPARSKHCSLCDVCVSRFDHHCSWVNNCLGKKNYKFFLCFITSSAILCAYVTFVVAIVYAYIVLSEGLINMKYEAYDGQYYPVGIRFLSQYMLVRQPLLAILFLVVLFFGVAMTGFSLFHLYLVLTNQTTNEFYKRHYYGKSHTKSSRQSRIISSRTEKTTVKTAKRRALNRNKEISSRTLADEVVTTEKSPSPGTRTPYYKGIWRNITEVMGV</sequence>
<keyword evidence="3 7" id="KW-0812">Transmembrane</keyword>
<comment type="domain">
    <text evidence="7">The DHHC domain is required for palmitoyltransferase activity.</text>
</comment>
<dbReference type="GO" id="GO:0016020">
    <property type="term" value="C:membrane"/>
    <property type="evidence" value="ECO:0007669"/>
    <property type="project" value="UniProtKB-SubCell"/>
</dbReference>
<evidence type="ECO:0000256" key="7">
    <source>
        <dbReference type="RuleBase" id="RU079119"/>
    </source>
</evidence>
<evidence type="ECO:0000313" key="9">
    <source>
        <dbReference type="EMBL" id="PFX31902.1"/>
    </source>
</evidence>
<reference evidence="10" key="1">
    <citation type="journal article" date="2017" name="bioRxiv">
        <title>Comparative analysis of the genomes of Stylophora pistillata and Acropora digitifera provides evidence for extensive differences between species of corals.</title>
        <authorList>
            <person name="Voolstra C.R."/>
            <person name="Li Y."/>
            <person name="Liew Y.J."/>
            <person name="Baumgarten S."/>
            <person name="Zoccola D."/>
            <person name="Flot J.-F."/>
            <person name="Tambutte S."/>
            <person name="Allemand D."/>
            <person name="Aranda M."/>
        </authorList>
    </citation>
    <scope>NUCLEOTIDE SEQUENCE [LARGE SCALE GENOMIC DNA]</scope>
</reference>
<dbReference type="GO" id="GO:0005783">
    <property type="term" value="C:endoplasmic reticulum"/>
    <property type="evidence" value="ECO:0007669"/>
    <property type="project" value="TreeGrafter"/>
</dbReference>
<name>A0A2B4STL7_STYPI</name>
<dbReference type="STRING" id="50429.A0A2B4STL7"/>
<evidence type="ECO:0000256" key="5">
    <source>
        <dbReference type="ARBA" id="ARBA00023136"/>
    </source>
</evidence>
<comment type="subcellular location">
    <subcellularLocation>
        <location evidence="1">Membrane</location>
        <topology evidence="1">Multi-pass membrane protein</topology>
    </subcellularLocation>
</comment>
<organism evidence="9 10">
    <name type="scientific">Stylophora pistillata</name>
    <name type="common">Smooth cauliflower coral</name>
    <dbReference type="NCBI Taxonomy" id="50429"/>
    <lineage>
        <taxon>Eukaryota</taxon>
        <taxon>Metazoa</taxon>
        <taxon>Cnidaria</taxon>
        <taxon>Anthozoa</taxon>
        <taxon>Hexacorallia</taxon>
        <taxon>Scleractinia</taxon>
        <taxon>Astrocoeniina</taxon>
        <taxon>Pocilloporidae</taxon>
        <taxon>Stylophora</taxon>
    </lineage>
</organism>
<dbReference type="InterPro" id="IPR001594">
    <property type="entry name" value="Palmitoyltrfase_DHHC"/>
</dbReference>
<comment type="caution">
    <text evidence="9">The sequence shown here is derived from an EMBL/GenBank/DDBJ whole genome shotgun (WGS) entry which is preliminary data.</text>
</comment>
<keyword evidence="10" id="KW-1185">Reference proteome</keyword>
<dbReference type="AlphaFoldDB" id="A0A2B4STL7"/>
<dbReference type="PROSITE" id="PS50216">
    <property type="entry name" value="DHHC"/>
    <property type="match status" value="1"/>
</dbReference>
<feature type="transmembrane region" description="Helical" evidence="7">
    <location>
        <begin position="130"/>
        <end position="157"/>
    </location>
</feature>